<dbReference type="InterPro" id="IPR012910">
    <property type="entry name" value="Plug_dom"/>
</dbReference>
<dbReference type="InterPro" id="IPR037066">
    <property type="entry name" value="Plug_dom_sf"/>
</dbReference>
<dbReference type="InterPro" id="IPR013784">
    <property type="entry name" value="Carb-bd-like_fold"/>
</dbReference>
<keyword evidence="10 15" id="KW-0798">TonB box</keyword>
<evidence type="ECO:0000256" key="5">
    <source>
        <dbReference type="ARBA" id="ARBA00022496"/>
    </source>
</evidence>
<organism evidence="19 20">
    <name type="scientific">Taibaiella soli</name>
    <dbReference type="NCBI Taxonomy" id="1649169"/>
    <lineage>
        <taxon>Bacteria</taxon>
        <taxon>Pseudomonadati</taxon>
        <taxon>Bacteroidota</taxon>
        <taxon>Chitinophagia</taxon>
        <taxon>Chitinophagales</taxon>
        <taxon>Chitinophagaceae</taxon>
        <taxon>Taibaiella</taxon>
    </lineage>
</organism>
<evidence type="ECO:0000313" key="19">
    <source>
        <dbReference type="EMBL" id="PZF70994.1"/>
    </source>
</evidence>
<dbReference type="InterPro" id="IPR039426">
    <property type="entry name" value="TonB-dep_rcpt-like"/>
</dbReference>
<evidence type="ECO:0000259" key="18">
    <source>
        <dbReference type="Pfam" id="PF07715"/>
    </source>
</evidence>
<comment type="caution">
    <text evidence="19">The sequence shown here is derived from an EMBL/GenBank/DDBJ whole genome shotgun (WGS) entry which is preliminary data.</text>
</comment>
<dbReference type="SUPFAM" id="SSF56935">
    <property type="entry name" value="Porins"/>
    <property type="match status" value="1"/>
</dbReference>
<evidence type="ECO:0000259" key="17">
    <source>
        <dbReference type="Pfam" id="PF00593"/>
    </source>
</evidence>
<keyword evidence="6 14" id="KW-0812">Transmembrane</keyword>
<dbReference type="PANTHER" id="PTHR32552:SF68">
    <property type="entry name" value="FERRICHROME OUTER MEMBRANE TRANSPORTER_PHAGE RECEPTOR"/>
    <property type="match status" value="1"/>
</dbReference>
<evidence type="ECO:0000256" key="9">
    <source>
        <dbReference type="ARBA" id="ARBA00023065"/>
    </source>
</evidence>
<gene>
    <name evidence="19" type="ORF">DN068_20020</name>
</gene>
<evidence type="ECO:0000256" key="4">
    <source>
        <dbReference type="ARBA" id="ARBA00022452"/>
    </source>
</evidence>
<dbReference type="GO" id="GO:0015891">
    <property type="term" value="P:siderophore transport"/>
    <property type="evidence" value="ECO:0007669"/>
    <property type="project" value="InterPro"/>
</dbReference>
<feature type="domain" description="TonB-dependent receptor-like beta-barrel" evidence="17">
    <location>
        <begin position="346"/>
        <end position="768"/>
    </location>
</feature>
<dbReference type="Pfam" id="PF00593">
    <property type="entry name" value="TonB_dep_Rec_b-barrel"/>
    <property type="match status" value="1"/>
</dbReference>
<dbReference type="EMBL" id="QKTW01000027">
    <property type="protein sequence ID" value="PZF70994.1"/>
    <property type="molecule type" value="Genomic_DNA"/>
</dbReference>
<dbReference type="GO" id="GO:0038023">
    <property type="term" value="F:signaling receptor activity"/>
    <property type="evidence" value="ECO:0007669"/>
    <property type="project" value="InterPro"/>
</dbReference>
<dbReference type="OrthoDB" id="9758472at2"/>
<dbReference type="InterPro" id="IPR036942">
    <property type="entry name" value="Beta-barrel_TonB_sf"/>
</dbReference>
<keyword evidence="5" id="KW-0410">Iron transport</keyword>
<comment type="similarity">
    <text evidence="2 14 15">Belongs to the TonB-dependent receptor family.</text>
</comment>
<evidence type="ECO:0000256" key="2">
    <source>
        <dbReference type="ARBA" id="ARBA00009810"/>
    </source>
</evidence>
<sequence length="794" mass="87778">MSSQHINTSFFSPFLPKISAVAFLLFAGTSAHAQSGILKGSVMTADHKPAISIRVVVKETGKTAATDENGSYKFGRLAVGMYHVEAKGVGFESKTQEVQIEAGQVAPLDFELKEDNKTLQEVTVSAGYNKFARKQTDGIAKMPLHNMENPQVYNVVPKELLQDQVIVSYNDVLKNVTGVSQSLVNGSNSFNLRGFFTTSYLRNGLQDAKQNSIEVANIERIEVLKGPSATLFGSSLTSFGGLLNRVTKQPYETFGGEVLYTAGGYGLSRVTLDVNTPLSKEKGLYMRTNAAYDNEGSFQDAGFTKRFFISPSLLYKPNDRVTVLLDAEIYSQKSNDFNRLFPQLSFTKTNPRDLGIDWTKSYSSNDLYETKPSVSVYGKVDYKLSDNWHSQTSFSQTNSSAEGYYSWNSILGDTVVSRNPGYEHSIYRYTELQQNFNGDFKVAGMRNRVVLGLDYLANTTTSTSATIYGFDEVSIQGHDPRYNELTPTSLAAALSDVPYSNSAATQNTYSAYVSDVLNITDNITAMASVRVDHFVNRGTHNINNDTTTGQYKQTALSPKFGLVYQILPRKISLFGNYMNGFSNNAPSAQPDGTLTTFKPSQANQWEAGVKFDLFNGRLSSTLSYYHIKVSDVIHADLTPGHSGYQVQDGGQLSKGFEAEVIANPFKGFNLIAGYAYNDIYAINTNPDRDGLHQWTGPAQMANLWLSYHFFNNALKGVGIGIGGNYNGKAYIGQSVSQGEFYIPEYTVLNAVLSYQHSFYRVALKLDNLTNEVYWGSYVSQMMPRRFSATVAVKF</sequence>
<keyword evidence="20" id="KW-1185">Reference proteome</keyword>
<keyword evidence="8" id="KW-0408">Iron</keyword>
<dbReference type="GO" id="GO:0009279">
    <property type="term" value="C:cell outer membrane"/>
    <property type="evidence" value="ECO:0007669"/>
    <property type="project" value="UniProtKB-SubCell"/>
</dbReference>
<accession>A0A2W2ASS0</accession>
<dbReference type="PROSITE" id="PS52016">
    <property type="entry name" value="TONB_DEPENDENT_REC_3"/>
    <property type="match status" value="1"/>
</dbReference>
<comment type="subcellular location">
    <subcellularLocation>
        <location evidence="1 14">Cell outer membrane</location>
        <topology evidence="1 14">Multi-pass membrane protein</topology>
    </subcellularLocation>
</comment>
<evidence type="ECO:0000256" key="16">
    <source>
        <dbReference type="SAM" id="SignalP"/>
    </source>
</evidence>
<dbReference type="Gene3D" id="2.60.40.1120">
    <property type="entry name" value="Carboxypeptidase-like, regulatory domain"/>
    <property type="match status" value="1"/>
</dbReference>
<evidence type="ECO:0000256" key="1">
    <source>
        <dbReference type="ARBA" id="ARBA00004571"/>
    </source>
</evidence>
<keyword evidence="12 19" id="KW-0675">Receptor</keyword>
<dbReference type="Pfam" id="PF13715">
    <property type="entry name" value="CarbopepD_reg_2"/>
    <property type="match status" value="1"/>
</dbReference>
<evidence type="ECO:0000256" key="8">
    <source>
        <dbReference type="ARBA" id="ARBA00023004"/>
    </source>
</evidence>
<dbReference type="GO" id="GO:0030246">
    <property type="term" value="F:carbohydrate binding"/>
    <property type="evidence" value="ECO:0007669"/>
    <property type="project" value="InterPro"/>
</dbReference>
<dbReference type="Pfam" id="PF07715">
    <property type="entry name" value="Plug"/>
    <property type="match status" value="1"/>
</dbReference>
<dbReference type="InterPro" id="IPR000531">
    <property type="entry name" value="Beta-barrel_TonB"/>
</dbReference>
<evidence type="ECO:0000256" key="3">
    <source>
        <dbReference type="ARBA" id="ARBA00022448"/>
    </source>
</evidence>
<evidence type="ECO:0000256" key="7">
    <source>
        <dbReference type="ARBA" id="ARBA00022729"/>
    </source>
</evidence>
<dbReference type="Gene3D" id="2.170.130.10">
    <property type="entry name" value="TonB-dependent receptor, plug domain"/>
    <property type="match status" value="1"/>
</dbReference>
<evidence type="ECO:0000256" key="14">
    <source>
        <dbReference type="PROSITE-ProRule" id="PRU01360"/>
    </source>
</evidence>
<dbReference type="AlphaFoldDB" id="A0A2W2ASS0"/>
<dbReference type="SUPFAM" id="SSF49452">
    <property type="entry name" value="Starch-binding domain-like"/>
    <property type="match status" value="1"/>
</dbReference>
<keyword evidence="13 14" id="KW-0998">Cell outer membrane</keyword>
<dbReference type="GO" id="GO:0015344">
    <property type="term" value="F:siderophore uptake transmembrane transporter activity"/>
    <property type="evidence" value="ECO:0007669"/>
    <property type="project" value="TreeGrafter"/>
</dbReference>
<evidence type="ECO:0000256" key="10">
    <source>
        <dbReference type="ARBA" id="ARBA00023077"/>
    </source>
</evidence>
<feature type="signal peptide" evidence="16">
    <location>
        <begin position="1"/>
        <end position="33"/>
    </location>
</feature>
<dbReference type="Gene3D" id="2.40.170.20">
    <property type="entry name" value="TonB-dependent receptor, beta-barrel domain"/>
    <property type="match status" value="1"/>
</dbReference>
<evidence type="ECO:0000313" key="20">
    <source>
        <dbReference type="Proteomes" id="UP000248745"/>
    </source>
</evidence>
<dbReference type="NCBIfam" id="TIGR01783">
    <property type="entry name" value="TonB-siderophor"/>
    <property type="match status" value="1"/>
</dbReference>
<evidence type="ECO:0000256" key="11">
    <source>
        <dbReference type="ARBA" id="ARBA00023136"/>
    </source>
</evidence>
<dbReference type="Proteomes" id="UP000248745">
    <property type="component" value="Unassembled WGS sequence"/>
</dbReference>
<feature type="domain" description="TonB-dependent receptor plug" evidence="18">
    <location>
        <begin position="147"/>
        <end position="235"/>
    </location>
</feature>
<evidence type="ECO:0000256" key="15">
    <source>
        <dbReference type="RuleBase" id="RU003357"/>
    </source>
</evidence>
<name>A0A2W2ASS0_9BACT</name>
<reference evidence="19 20" key="1">
    <citation type="submission" date="2018-06" db="EMBL/GenBank/DDBJ databases">
        <title>Mucibacter soli gen. nov., sp. nov., a new member of the family Chitinophagaceae producing mucin.</title>
        <authorList>
            <person name="Kim M.-K."/>
            <person name="Park S."/>
            <person name="Kim T.-S."/>
            <person name="Joung Y."/>
            <person name="Han J.-H."/>
            <person name="Kim S.B."/>
        </authorList>
    </citation>
    <scope>NUCLEOTIDE SEQUENCE [LARGE SCALE GENOMIC DNA]</scope>
    <source>
        <strain evidence="19 20">R1-15</strain>
    </source>
</reference>
<proteinExistence type="inferred from homology"/>
<feature type="chain" id="PRO_5015873033" evidence="16">
    <location>
        <begin position="34"/>
        <end position="794"/>
    </location>
</feature>
<dbReference type="RefSeq" id="WP_111000728.1">
    <property type="nucleotide sequence ID" value="NZ_QKTW01000027.1"/>
</dbReference>
<evidence type="ECO:0000256" key="6">
    <source>
        <dbReference type="ARBA" id="ARBA00022692"/>
    </source>
</evidence>
<keyword evidence="3 14" id="KW-0813">Transport</keyword>
<dbReference type="CDD" id="cd01347">
    <property type="entry name" value="ligand_gated_channel"/>
    <property type="match status" value="1"/>
</dbReference>
<evidence type="ECO:0000256" key="13">
    <source>
        <dbReference type="ARBA" id="ARBA00023237"/>
    </source>
</evidence>
<keyword evidence="9" id="KW-0406">Ion transport</keyword>
<keyword evidence="11 14" id="KW-0472">Membrane</keyword>
<dbReference type="InterPro" id="IPR010105">
    <property type="entry name" value="TonB_sidphr_rcpt"/>
</dbReference>
<keyword evidence="7 16" id="KW-0732">Signal</keyword>
<protein>
    <submittedName>
        <fullName evidence="19">TonB-dependent siderophore receptor</fullName>
    </submittedName>
</protein>
<evidence type="ECO:0000256" key="12">
    <source>
        <dbReference type="ARBA" id="ARBA00023170"/>
    </source>
</evidence>
<dbReference type="PANTHER" id="PTHR32552">
    <property type="entry name" value="FERRICHROME IRON RECEPTOR-RELATED"/>
    <property type="match status" value="1"/>
</dbReference>
<keyword evidence="4 14" id="KW-1134">Transmembrane beta strand</keyword>